<name>A0A0U5FRE9_ASPCI</name>
<evidence type="ECO:0008006" key="4">
    <source>
        <dbReference type="Google" id="ProtNLM"/>
    </source>
</evidence>
<dbReference type="Proteomes" id="UP000054771">
    <property type="component" value="Unassembled WGS sequence"/>
</dbReference>
<reference evidence="3" key="1">
    <citation type="journal article" date="2016" name="Genome Announc.">
        <title>Draft genome sequences of fungus Aspergillus calidoustus.</title>
        <authorList>
            <person name="Horn F."/>
            <person name="Linde J."/>
            <person name="Mattern D.J."/>
            <person name="Walther G."/>
            <person name="Guthke R."/>
            <person name="Scherlach K."/>
            <person name="Martin K."/>
            <person name="Brakhage A.A."/>
            <person name="Petzke L."/>
            <person name="Valiante V."/>
        </authorList>
    </citation>
    <scope>NUCLEOTIDE SEQUENCE [LARGE SCALE GENOMIC DNA]</scope>
    <source>
        <strain evidence="3">SF006504</strain>
    </source>
</reference>
<evidence type="ECO:0000313" key="3">
    <source>
        <dbReference type="Proteomes" id="UP000054771"/>
    </source>
</evidence>
<dbReference type="SUPFAM" id="SSF48208">
    <property type="entry name" value="Six-hairpin glycosidases"/>
    <property type="match status" value="1"/>
</dbReference>
<dbReference type="STRING" id="454130.A0A0U5FRE9"/>
<proteinExistence type="predicted"/>
<keyword evidence="1" id="KW-0732">Signal</keyword>
<feature type="signal peptide" evidence="1">
    <location>
        <begin position="1"/>
        <end position="16"/>
    </location>
</feature>
<organism evidence="2 3">
    <name type="scientific">Aspergillus calidoustus</name>
    <dbReference type="NCBI Taxonomy" id="454130"/>
    <lineage>
        <taxon>Eukaryota</taxon>
        <taxon>Fungi</taxon>
        <taxon>Dikarya</taxon>
        <taxon>Ascomycota</taxon>
        <taxon>Pezizomycotina</taxon>
        <taxon>Eurotiomycetes</taxon>
        <taxon>Eurotiomycetidae</taxon>
        <taxon>Eurotiales</taxon>
        <taxon>Aspergillaceae</taxon>
        <taxon>Aspergillus</taxon>
        <taxon>Aspergillus subgen. Nidulantes</taxon>
    </lineage>
</organism>
<dbReference type="OMA" id="YANDQDW"/>
<dbReference type="GO" id="GO:0005975">
    <property type="term" value="P:carbohydrate metabolic process"/>
    <property type="evidence" value="ECO:0007669"/>
    <property type="project" value="InterPro"/>
</dbReference>
<feature type="chain" id="PRO_5006857226" description="Six-hairpin glycosidase" evidence="1">
    <location>
        <begin position="17"/>
        <end position="710"/>
    </location>
</feature>
<protein>
    <recommendedName>
        <fullName evidence="4">Six-hairpin glycosidase</fullName>
    </recommendedName>
</protein>
<dbReference type="InterPro" id="IPR008928">
    <property type="entry name" value="6-hairpin_glycosidase_sf"/>
</dbReference>
<keyword evidence="3" id="KW-1185">Reference proteome</keyword>
<dbReference type="OrthoDB" id="4423297at2759"/>
<dbReference type="AlphaFoldDB" id="A0A0U5FRE9"/>
<gene>
    <name evidence="2" type="ORF">ASPCAL01672</name>
</gene>
<evidence type="ECO:0000256" key="1">
    <source>
        <dbReference type="SAM" id="SignalP"/>
    </source>
</evidence>
<sequence length="710" mass="79896">MRLGSLALLWASTAGAVQYMKSKDFRVGVDPDSGALLSIVHPKDNASMSWISGPDNTPWQPPGSRWGLGYVDWGSLHRTFWTKPHIRVEDDRMSAVYTLDGLKVDVTRKLDQRSGSLDECYAFTNTGDDPVTLNDRATESFAIYTPFNDHYTTTEDVLENRAHAHVWANGGASSWVKLTRMGLRGPHLGLVLTEGALAGYSVEARNVVTLSNTRGFFLLHPDAPRIEPGESTRICWSLFWHDDWEDFFEQGIERSDQFLQADSSSWTAIAGEAVNLTVSSRRGATISSDGVDLVAGQQKGSFSGSIKADKTGQQKISFTVDNDGIQTNSTVILNVVADVDELIANRIKFITSKQQLSTDFPDKSKAGAYAVYDNQMEGIMTFDTSSDRNTGRERVGMGVLIGRWLQSNSDAEVEESLRIYYDYVNNQLQDATGYVHSWPIDAGRTASLRLYNWPWVMQLHLQMAKLGNKVTTSHGNYTATPSQRLLDTVERFYVQDDANDYYPINVPIYETLTYFEESGNEEAVQRLLALWTAHGKRIAEVGQNYPASEVNYEQSIVAPAAIILLELYRYTQDQEWLDAAQGHFDRLEAFSGRQPDHRLHDIAIRHWDGYWFGKDRMWGDTFPHYWSTLTGIAMHHYAKATGDDSYQRRAEGILRGNLVLFSKEGRGYCAYIYPTTVDGRKGGYLDPYANDQDWALAHILAIRGYQSSER</sequence>
<dbReference type="EMBL" id="CDMC01000001">
    <property type="protein sequence ID" value="CEL02097.1"/>
    <property type="molecule type" value="Genomic_DNA"/>
</dbReference>
<evidence type="ECO:0000313" key="2">
    <source>
        <dbReference type="EMBL" id="CEL02097.1"/>
    </source>
</evidence>
<accession>A0A0U5FRE9</accession>